<protein>
    <submittedName>
        <fullName evidence="7">ABC transporter permease subunit</fullName>
    </submittedName>
</protein>
<dbReference type="SUPFAM" id="SSF50978">
    <property type="entry name" value="WD40 repeat-like"/>
    <property type="match status" value="1"/>
</dbReference>
<feature type="transmembrane region" description="Helical" evidence="5">
    <location>
        <begin position="559"/>
        <end position="585"/>
    </location>
</feature>
<dbReference type="Gene3D" id="2.130.10.10">
    <property type="entry name" value="YVTN repeat-like/Quinoprotein amine dehydrogenase"/>
    <property type="match status" value="1"/>
</dbReference>
<dbReference type="Pfam" id="PF00528">
    <property type="entry name" value="BPD_transp_1"/>
    <property type="match status" value="1"/>
</dbReference>
<organism evidence="7 8">
    <name type="scientific">Candidatus Nitronauta litoralis</name>
    <dbReference type="NCBI Taxonomy" id="2705533"/>
    <lineage>
        <taxon>Bacteria</taxon>
        <taxon>Pseudomonadati</taxon>
        <taxon>Nitrospinota/Tectimicrobiota group</taxon>
        <taxon>Nitrospinota</taxon>
        <taxon>Nitrospinia</taxon>
        <taxon>Nitrospinales</taxon>
        <taxon>Nitrospinaceae</taxon>
        <taxon>Candidatus Nitronauta</taxon>
    </lineage>
</organism>
<feature type="transmembrane region" description="Helical" evidence="5">
    <location>
        <begin position="494"/>
        <end position="514"/>
    </location>
</feature>
<dbReference type="KEGG" id="nli:G3M70_10915"/>
<feature type="transmembrane region" description="Helical" evidence="5">
    <location>
        <begin position="37"/>
        <end position="58"/>
    </location>
</feature>
<evidence type="ECO:0000313" key="7">
    <source>
        <dbReference type="EMBL" id="QPJ62350.1"/>
    </source>
</evidence>
<dbReference type="PANTHER" id="PTHR42727">
    <property type="entry name" value="PHOSPHATE TRANSPORT SYSTEM PERMEASE PROTEIN"/>
    <property type="match status" value="1"/>
</dbReference>
<keyword evidence="2 5" id="KW-0812">Transmembrane</keyword>
<dbReference type="SUPFAM" id="SSF161098">
    <property type="entry name" value="MetI-like"/>
    <property type="match status" value="1"/>
</dbReference>
<comment type="subcellular location">
    <subcellularLocation>
        <location evidence="1 5">Cell membrane</location>
        <topology evidence="1 5">Multi-pass membrane protein</topology>
    </subcellularLocation>
</comment>
<dbReference type="InterPro" id="IPR036322">
    <property type="entry name" value="WD40_repeat_dom_sf"/>
</dbReference>
<evidence type="ECO:0000256" key="3">
    <source>
        <dbReference type="ARBA" id="ARBA00022989"/>
    </source>
</evidence>
<feature type="transmembrane region" description="Helical" evidence="5">
    <location>
        <begin position="605"/>
        <end position="625"/>
    </location>
</feature>
<evidence type="ECO:0000256" key="2">
    <source>
        <dbReference type="ARBA" id="ARBA00022692"/>
    </source>
</evidence>
<dbReference type="Gene3D" id="1.10.3720.10">
    <property type="entry name" value="MetI-like"/>
    <property type="match status" value="1"/>
</dbReference>
<evidence type="ECO:0000256" key="4">
    <source>
        <dbReference type="ARBA" id="ARBA00023136"/>
    </source>
</evidence>
<evidence type="ECO:0000256" key="1">
    <source>
        <dbReference type="ARBA" id="ARBA00004651"/>
    </source>
</evidence>
<keyword evidence="4 5" id="KW-0472">Membrane</keyword>
<dbReference type="InterPro" id="IPR035906">
    <property type="entry name" value="MetI-like_sf"/>
</dbReference>
<comment type="similarity">
    <text evidence="5">Belongs to the binding-protein-dependent transport system permease family.</text>
</comment>
<dbReference type="GO" id="GO:0005886">
    <property type="term" value="C:plasma membrane"/>
    <property type="evidence" value="ECO:0007669"/>
    <property type="project" value="UniProtKB-SubCell"/>
</dbReference>
<dbReference type="InterPro" id="IPR015943">
    <property type="entry name" value="WD40/YVTN_repeat-like_dom_sf"/>
</dbReference>
<keyword evidence="5" id="KW-0813">Transport</keyword>
<dbReference type="PROSITE" id="PS50928">
    <property type="entry name" value="ABC_TM1"/>
    <property type="match status" value="1"/>
</dbReference>
<sequence>MSDLVTQQGEVPEKVSSMATEKGLQSRLAKDRMATRVVVISGFAVIFFILAIFFVIAAEVFPLFQSPEITLEEVIETKSEGTVFALGTEEHKTVAYTITSQGIYFQSLKGGQSWPPVKLPDLEGATITSASSPQKHTVILGLSDGRALGVKINFDITFNENNERSVNPAAEILDFIPMNDTGKPVELIQHYVGESGYLVTSVTGENEVIAVKVKRKKNMMGVVRTKTKSYNFVLPNKGEITALAVDQELGAVYAGTGTGQVIRLALPVDEGESTAEIIGATPDKATKITLLKFLNGGMTLVVGDDEGRVMSTQIVKGEAGRNHLSYVHLFDQHQGPVLKMGYSQRDKGFVTAGADGVVMYHYGTSGQTEYSINTGWTRKIAGLVLAPKGNGVMVLDEKGSLGNWKVQNPHPGITLKSLFGKVRYEGYEKEEYSWQSTGGTDEFEPKFSLTPLIFGTLKGTLYAMLFAAPLALFAAFYSSQFMHSSLMHLVKPTVEFMAALPSVVLGFFAALWLAPRVEELLPSLLMMPVVIGLLVFVVQYIAEHTNLRYYFKEKPAAEFYFLLVLVLLGTGLAFGSGIWFESIFLKGDFRVWLLDVAGLGYDQRNSLVVGMAMGFAVIPIIFTIAEDSLSSVPKLLSAGSLALGATRWQTAVRVVLPTASPGIFSALMIGFGRAVGETMIVLMATGNTPVMDWSAFSGFRALSANIAVELPEAPEGGTLFRILFLAALLLFMFTFVVNTIAEWVRLKLRERYRVL</sequence>
<feature type="domain" description="ABC transmembrane type-1" evidence="6">
    <location>
        <begin position="453"/>
        <end position="741"/>
    </location>
</feature>
<feature type="transmembrane region" description="Helical" evidence="5">
    <location>
        <begin position="663"/>
        <end position="684"/>
    </location>
</feature>
<name>A0A7T0BWQ9_9BACT</name>
<evidence type="ECO:0000259" key="6">
    <source>
        <dbReference type="PROSITE" id="PS50928"/>
    </source>
</evidence>
<evidence type="ECO:0000256" key="5">
    <source>
        <dbReference type="RuleBase" id="RU363032"/>
    </source>
</evidence>
<dbReference type="CDD" id="cd06261">
    <property type="entry name" value="TM_PBP2"/>
    <property type="match status" value="1"/>
</dbReference>
<dbReference type="EMBL" id="CP048685">
    <property type="protein sequence ID" value="QPJ62350.1"/>
    <property type="molecule type" value="Genomic_DNA"/>
</dbReference>
<reference evidence="7 8" key="1">
    <citation type="submission" date="2020-02" db="EMBL/GenBank/DDBJ databases">
        <title>Genomic and physiological characterization of two novel Nitrospinaceae genera.</title>
        <authorList>
            <person name="Mueller A.J."/>
            <person name="Jung M.-Y."/>
            <person name="Strachan C.R."/>
            <person name="Herbold C.W."/>
            <person name="Kirkegaard R.H."/>
            <person name="Daims H."/>
        </authorList>
    </citation>
    <scope>NUCLEOTIDE SEQUENCE [LARGE SCALE GENOMIC DNA]</scope>
    <source>
        <strain evidence="7">EB</strain>
    </source>
</reference>
<gene>
    <name evidence="7" type="ORF">G3M70_10915</name>
</gene>
<dbReference type="AlphaFoldDB" id="A0A7T0BWQ9"/>
<evidence type="ECO:0000313" key="8">
    <source>
        <dbReference type="Proteomes" id="UP000594688"/>
    </source>
</evidence>
<feature type="transmembrane region" description="Helical" evidence="5">
    <location>
        <begin position="461"/>
        <end position="482"/>
    </location>
</feature>
<dbReference type="PANTHER" id="PTHR42727:SF1">
    <property type="entry name" value="PHOSPHATE TRANSPORT SYSTEM PERMEASE"/>
    <property type="match status" value="1"/>
</dbReference>
<proteinExistence type="inferred from homology"/>
<feature type="transmembrane region" description="Helical" evidence="5">
    <location>
        <begin position="719"/>
        <end position="741"/>
    </location>
</feature>
<dbReference type="Proteomes" id="UP000594688">
    <property type="component" value="Chromosome"/>
</dbReference>
<keyword evidence="3 5" id="KW-1133">Transmembrane helix</keyword>
<accession>A0A7T0BWQ9</accession>
<dbReference type="InterPro" id="IPR000515">
    <property type="entry name" value="MetI-like"/>
</dbReference>
<dbReference type="GO" id="GO:0055085">
    <property type="term" value="P:transmembrane transport"/>
    <property type="evidence" value="ECO:0007669"/>
    <property type="project" value="InterPro"/>
</dbReference>
<feature type="transmembrane region" description="Helical" evidence="5">
    <location>
        <begin position="520"/>
        <end position="538"/>
    </location>
</feature>